<sequence length="409" mass="48304">MPYKDHSEQLPRFFVCTSDEVAQDVEHILCMDSPSCLIEVQPYDEELGIPAVREDHEVIFQTQDDIPYIFKVKHYFHLPLEREEERHAFLKSVADFYFDFLEAEEDDFEDMDEEIENIREELMAEFEEEEKGDDVHDLMLVGRIARPILAGMGAQFEDDEKIANYRETMPVDFHGEFSSYKDIPQVDFYYYKLEFKDQDFEPYLSKNTDARRLSTWDVSEMAIFDKPLPEKVILGPFREEPLFVGFEEQKISLFEKDHFYFTLGNSYLSFDPKKNEVFFTKKVEEAIFFKDMDEALKMGDFLNETTGFDVPPLPFSIYRLWNLPYCGPIKIDGFFTTFVVEGQMLLFHKQNPQFVVLPNYDGDITFSVTVDDIEFLEILPVDHNEIIEAYHEDIITAFKQFIETYGQHL</sequence>
<gene>
    <name evidence="2" type="ORF">PEDI_31110</name>
</gene>
<dbReference type="RefSeq" id="WP_338237829.1">
    <property type="nucleotide sequence ID" value="NZ_BQKE01000002.1"/>
</dbReference>
<reference evidence="2 3" key="1">
    <citation type="submission" date="2021-12" db="EMBL/GenBank/DDBJ databases">
        <title>Genome sequencing of bacteria with rrn-lacking chromosome and rrn-plasmid.</title>
        <authorList>
            <person name="Anda M."/>
            <person name="Iwasaki W."/>
        </authorList>
    </citation>
    <scope>NUCLEOTIDE SEQUENCE [LARGE SCALE GENOMIC DNA]</scope>
    <source>
        <strain evidence="2 3">NBRC 15940</strain>
    </source>
</reference>
<organism evidence="2 3">
    <name type="scientific">Persicobacter diffluens</name>
    <dbReference type="NCBI Taxonomy" id="981"/>
    <lineage>
        <taxon>Bacteria</taxon>
        <taxon>Pseudomonadati</taxon>
        <taxon>Bacteroidota</taxon>
        <taxon>Cytophagia</taxon>
        <taxon>Cytophagales</taxon>
        <taxon>Persicobacteraceae</taxon>
        <taxon>Persicobacter</taxon>
    </lineage>
</organism>
<evidence type="ECO:0000256" key="1">
    <source>
        <dbReference type="SAM" id="Coils"/>
    </source>
</evidence>
<keyword evidence="1" id="KW-0175">Coiled coil</keyword>
<proteinExistence type="predicted"/>
<dbReference type="EMBL" id="BQKE01000002">
    <property type="protein sequence ID" value="GJM62559.1"/>
    <property type="molecule type" value="Genomic_DNA"/>
</dbReference>
<comment type="caution">
    <text evidence="2">The sequence shown here is derived from an EMBL/GenBank/DDBJ whole genome shotgun (WGS) entry which is preliminary data.</text>
</comment>
<dbReference type="Proteomes" id="UP001310022">
    <property type="component" value="Unassembled WGS sequence"/>
</dbReference>
<dbReference type="AlphaFoldDB" id="A0AAN5AKV3"/>
<name>A0AAN5AKV3_9BACT</name>
<evidence type="ECO:0000313" key="2">
    <source>
        <dbReference type="EMBL" id="GJM62559.1"/>
    </source>
</evidence>
<accession>A0AAN5AKV3</accession>
<evidence type="ECO:0000313" key="3">
    <source>
        <dbReference type="Proteomes" id="UP001310022"/>
    </source>
</evidence>
<protein>
    <submittedName>
        <fullName evidence="2">Uncharacterized protein</fullName>
    </submittedName>
</protein>
<keyword evidence="3" id="KW-1185">Reference proteome</keyword>
<feature type="coiled-coil region" evidence="1">
    <location>
        <begin position="101"/>
        <end position="128"/>
    </location>
</feature>